<name>A0A9Q8Z7G4_CURCL</name>
<protein>
    <recommendedName>
        <fullName evidence="2">DUF6594 domain-containing protein</fullName>
    </recommendedName>
</protein>
<accession>A0A9Q8Z7G4</accession>
<dbReference type="OrthoDB" id="5342093at2759"/>
<dbReference type="PANTHER" id="PTHR34502:SF5">
    <property type="entry name" value="DUF6594 DOMAIN-CONTAINING PROTEIN"/>
    <property type="match status" value="1"/>
</dbReference>
<keyword evidence="1" id="KW-1133">Transmembrane helix</keyword>
<organism evidence="3 4">
    <name type="scientific">Curvularia clavata</name>
    <dbReference type="NCBI Taxonomy" id="95742"/>
    <lineage>
        <taxon>Eukaryota</taxon>
        <taxon>Fungi</taxon>
        <taxon>Dikarya</taxon>
        <taxon>Ascomycota</taxon>
        <taxon>Pezizomycotina</taxon>
        <taxon>Dothideomycetes</taxon>
        <taxon>Pleosporomycetidae</taxon>
        <taxon>Pleosporales</taxon>
        <taxon>Pleosporineae</taxon>
        <taxon>Pleosporaceae</taxon>
        <taxon>Curvularia</taxon>
    </lineage>
</organism>
<gene>
    <name evidence="3" type="ORF">yc1106_03869</name>
</gene>
<evidence type="ECO:0000313" key="4">
    <source>
        <dbReference type="Proteomes" id="UP001056012"/>
    </source>
</evidence>
<reference evidence="3" key="1">
    <citation type="submission" date="2021-12" db="EMBL/GenBank/DDBJ databases">
        <title>Curvularia clavata genome.</title>
        <authorList>
            <person name="Cao Y."/>
        </authorList>
    </citation>
    <scope>NUCLEOTIDE SEQUENCE</scope>
    <source>
        <strain evidence="3">Yc1106</strain>
    </source>
</reference>
<dbReference type="InterPro" id="IPR046529">
    <property type="entry name" value="DUF6594"/>
</dbReference>
<dbReference type="Proteomes" id="UP001056012">
    <property type="component" value="Chromosome 3"/>
</dbReference>
<dbReference type="Pfam" id="PF20237">
    <property type="entry name" value="DUF6594"/>
    <property type="match status" value="1"/>
</dbReference>
<feature type="domain" description="DUF6594" evidence="2">
    <location>
        <begin position="15"/>
        <end position="284"/>
    </location>
</feature>
<dbReference type="VEuPathDB" id="FungiDB:yc1106_03869"/>
<evidence type="ECO:0000313" key="3">
    <source>
        <dbReference type="EMBL" id="USP76595.1"/>
    </source>
</evidence>
<sequence length="295" mass="32851">MSVPHDPLREHVVGYPKLAAQIGILPELAIFRRFGALNAQNLLYMQAELAYLETKLKEQQQVDSTNPSGKRSVYALNWYWLKASEGTGADEQQTLILRIREVLKEYNDALIQQAEILKYPKPGNWDLHHMQNYLHSEAMGEDSLLGYDSNTWGSVFDRKSQKPDLVTLCPREKKDAFSTWAAENAIGGLFKCGCARFMKPSKTHGVVGYRDSTVYHITFWITSIVASLIPIASIVVLYVVKSMTARLGIIAAFNVLVSVCLVGFTTAKRADIFAITAAFAAVQVVFVGSDQVTRS</sequence>
<feature type="transmembrane region" description="Helical" evidence="1">
    <location>
        <begin position="217"/>
        <end position="240"/>
    </location>
</feature>
<keyword evidence="4" id="KW-1185">Reference proteome</keyword>
<feature type="transmembrane region" description="Helical" evidence="1">
    <location>
        <begin position="247"/>
        <end position="266"/>
    </location>
</feature>
<keyword evidence="1" id="KW-0472">Membrane</keyword>
<dbReference type="AlphaFoldDB" id="A0A9Q8Z7G4"/>
<dbReference type="PANTHER" id="PTHR34502">
    <property type="entry name" value="DUF6594 DOMAIN-CONTAINING PROTEIN-RELATED"/>
    <property type="match status" value="1"/>
</dbReference>
<proteinExistence type="predicted"/>
<keyword evidence="1" id="KW-0812">Transmembrane</keyword>
<dbReference type="EMBL" id="CP089276">
    <property type="protein sequence ID" value="USP76595.1"/>
    <property type="molecule type" value="Genomic_DNA"/>
</dbReference>
<feature type="transmembrane region" description="Helical" evidence="1">
    <location>
        <begin position="272"/>
        <end position="289"/>
    </location>
</feature>
<evidence type="ECO:0000259" key="2">
    <source>
        <dbReference type="Pfam" id="PF20237"/>
    </source>
</evidence>
<evidence type="ECO:0000256" key="1">
    <source>
        <dbReference type="SAM" id="Phobius"/>
    </source>
</evidence>